<keyword evidence="5 6" id="KW-0413">Isomerase</keyword>
<comment type="catalytic activity">
    <reaction evidence="1 5">
        <text>dTDP-4-dehydro-6-deoxy-alpha-D-glucose = dTDP-4-dehydro-beta-L-rhamnose</text>
        <dbReference type="Rhea" id="RHEA:16969"/>
        <dbReference type="ChEBI" id="CHEBI:57649"/>
        <dbReference type="ChEBI" id="CHEBI:62830"/>
        <dbReference type="EC" id="5.1.3.13"/>
    </reaction>
</comment>
<evidence type="ECO:0000256" key="2">
    <source>
        <dbReference type="ARBA" id="ARBA00001997"/>
    </source>
</evidence>
<accession>A0ABV7LCI6</accession>
<dbReference type="InterPro" id="IPR000888">
    <property type="entry name" value="RmlC-like"/>
</dbReference>
<evidence type="ECO:0000256" key="1">
    <source>
        <dbReference type="ARBA" id="ARBA00001298"/>
    </source>
</evidence>
<dbReference type="Pfam" id="PF00908">
    <property type="entry name" value="dTDP_sugar_isom"/>
    <property type="match status" value="1"/>
</dbReference>
<comment type="function">
    <text evidence="2 5">Catalyzes the epimerization of the C3' and C5'positions of dTDP-6-deoxy-D-xylo-4-hexulose, forming dTDP-6-deoxy-L-lyxo-4-hexulose.</text>
</comment>
<dbReference type="NCBIfam" id="TIGR01221">
    <property type="entry name" value="rmlC"/>
    <property type="match status" value="1"/>
</dbReference>
<dbReference type="PANTHER" id="PTHR21047">
    <property type="entry name" value="DTDP-6-DEOXY-D-GLUCOSE-3,5 EPIMERASE"/>
    <property type="match status" value="1"/>
</dbReference>
<dbReference type="SUPFAM" id="SSF51182">
    <property type="entry name" value="RmlC-like cupins"/>
    <property type="match status" value="1"/>
</dbReference>
<reference evidence="7" key="1">
    <citation type="journal article" date="2019" name="Int. J. Syst. Evol. Microbiol.">
        <title>The Global Catalogue of Microorganisms (GCM) 10K type strain sequencing project: providing services to taxonomists for standard genome sequencing and annotation.</title>
        <authorList>
            <consortium name="The Broad Institute Genomics Platform"/>
            <consortium name="The Broad Institute Genome Sequencing Center for Infectious Disease"/>
            <person name="Wu L."/>
            <person name="Ma J."/>
        </authorList>
    </citation>
    <scope>NUCLEOTIDE SEQUENCE [LARGE SCALE GENOMIC DNA]</scope>
    <source>
        <strain evidence="7">CCM 7941</strain>
    </source>
</reference>
<comment type="subunit">
    <text evidence="5">Homodimer.</text>
</comment>
<gene>
    <name evidence="6" type="primary">rfbC</name>
    <name evidence="6" type="ORF">ACFOEX_03590</name>
</gene>
<dbReference type="GO" id="GO:0008830">
    <property type="term" value="F:dTDP-4-dehydrorhamnose 3,5-epimerase activity"/>
    <property type="evidence" value="ECO:0007669"/>
    <property type="project" value="UniProtKB-EC"/>
</dbReference>
<dbReference type="Proteomes" id="UP001595536">
    <property type="component" value="Unassembled WGS sequence"/>
</dbReference>
<protein>
    <recommendedName>
        <fullName evidence="4 5">dTDP-4-dehydrorhamnose 3,5-epimerase</fullName>
        <ecNumber evidence="3 5">5.1.3.13</ecNumber>
    </recommendedName>
    <alternativeName>
        <fullName evidence="5">Thymidine diphospho-4-keto-rhamnose 3,5-epimerase</fullName>
    </alternativeName>
</protein>
<sequence>MVSVVPTEIPDVKIITPRRFADERGFFSETWNSAALKEAGLDLTFVQDNHSLSRPAGTVRGLHFQSAPFAQGKLVRVPRGRILDVAVDLRRSSPTYGRHVAVELSAGNWRQLWIPVGFAHGFCTLEPDTEVIYKVTAPYSAAHDHGVLWNDPDLAIDWPVAPENAVLSAKDRNQPRFRDLQPWFG</sequence>
<evidence type="ECO:0000256" key="5">
    <source>
        <dbReference type="RuleBase" id="RU364069"/>
    </source>
</evidence>
<dbReference type="RefSeq" id="WP_376831729.1">
    <property type="nucleotide sequence ID" value="NZ_JBHLWR010000006.1"/>
</dbReference>
<dbReference type="EC" id="5.1.3.13" evidence="3 5"/>
<proteinExistence type="inferred from homology"/>
<evidence type="ECO:0000313" key="7">
    <source>
        <dbReference type="Proteomes" id="UP001595536"/>
    </source>
</evidence>
<dbReference type="InterPro" id="IPR011051">
    <property type="entry name" value="RmlC_Cupin_sf"/>
</dbReference>
<keyword evidence="7" id="KW-1185">Reference proteome</keyword>
<organism evidence="6 7">
    <name type="scientific">Camelimonas abortus</name>
    <dbReference type="NCBI Taxonomy" id="1017184"/>
    <lineage>
        <taxon>Bacteria</taxon>
        <taxon>Pseudomonadati</taxon>
        <taxon>Pseudomonadota</taxon>
        <taxon>Alphaproteobacteria</taxon>
        <taxon>Hyphomicrobiales</taxon>
        <taxon>Chelatococcaceae</taxon>
        <taxon>Camelimonas</taxon>
    </lineage>
</organism>
<dbReference type="InterPro" id="IPR014710">
    <property type="entry name" value="RmlC-like_jellyroll"/>
</dbReference>
<dbReference type="PANTHER" id="PTHR21047:SF2">
    <property type="entry name" value="THYMIDINE DIPHOSPHO-4-KETO-RHAMNOSE 3,5-EPIMERASE"/>
    <property type="match status" value="1"/>
</dbReference>
<dbReference type="EMBL" id="JBHRUV010000017">
    <property type="protein sequence ID" value="MFC3265448.1"/>
    <property type="molecule type" value="Genomic_DNA"/>
</dbReference>
<dbReference type="CDD" id="cd00438">
    <property type="entry name" value="cupin_RmlC"/>
    <property type="match status" value="1"/>
</dbReference>
<name>A0ABV7LCI6_9HYPH</name>
<evidence type="ECO:0000313" key="6">
    <source>
        <dbReference type="EMBL" id="MFC3265448.1"/>
    </source>
</evidence>
<dbReference type="Gene3D" id="2.60.120.10">
    <property type="entry name" value="Jelly Rolls"/>
    <property type="match status" value="1"/>
</dbReference>
<comment type="caution">
    <text evidence="6">The sequence shown here is derived from an EMBL/GenBank/DDBJ whole genome shotgun (WGS) entry which is preliminary data.</text>
</comment>
<comment type="pathway">
    <text evidence="5">Carbohydrate biosynthesis; dTDP-L-rhamnose biosynthesis.</text>
</comment>
<evidence type="ECO:0000256" key="4">
    <source>
        <dbReference type="ARBA" id="ARBA00019595"/>
    </source>
</evidence>
<comment type="similarity">
    <text evidence="5">Belongs to the dTDP-4-dehydrorhamnose 3,5-epimerase family.</text>
</comment>
<evidence type="ECO:0000256" key="3">
    <source>
        <dbReference type="ARBA" id="ARBA00012098"/>
    </source>
</evidence>